<dbReference type="Pfam" id="PF00664">
    <property type="entry name" value="ABC_membrane"/>
    <property type="match status" value="1"/>
</dbReference>
<feature type="transmembrane region" description="Helical" evidence="8">
    <location>
        <begin position="159"/>
        <end position="179"/>
    </location>
</feature>
<dbReference type="PANTHER" id="PTHR43394">
    <property type="entry name" value="ATP-DEPENDENT PERMEASE MDL1, MITOCHONDRIAL"/>
    <property type="match status" value="1"/>
</dbReference>
<gene>
    <name evidence="11" type="ORF">COV72_06000</name>
</gene>
<dbReference type="AlphaFoldDB" id="A0A2H0LZB2"/>
<evidence type="ECO:0000256" key="8">
    <source>
        <dbReference type="SAM" id="Phobius"/>
    </source>
</evidence>
<evidence type="ECO:0000256" key="3">
    <source>
        <dbReference type="ARBA" id="ARBA00022692"/>
    </source>
</evidence>
<dbReference type="Proteomes" id="UP000229641">
    <property type="component" value="Unassembled WGS sequence"/>
</dbReference>
<sequence>MFCNEYKRLLKFLKPHLGIFGAAVVCMVVSALFDGVSLGMLVPLSDKVMTNKPIIIPAKIPPFLNDFIGKINNLEPLALLNIMVPIVLILLVLKAIFGFLQSYLMTDVGQKVIKDIRGKIYAKLQTFSLDYYSKKRSGELISRITNDVKMVENALSYGIYDLVYQMFQVIVFVSVAFFIYLKLAILSFVVLPLIILPILKVGKKLRKISLKSQEKMADINSLLFETISGVRIVKAFAMEDYELNKFTSQNRDFYKLTMKSAKRMLLLSPGTELVGAAAGLFVFYFAGQEVIKGELSFGVFALFLGSILSTIRPFKKLSQVNSLLQQALAANGRIYEVLDTVPIITEKKDALELAGIKTGVEFENVWFKYEDRDILKNISLKVKSGEIAAIVGPSGAGKSTFLDLLLRFYDPYKGRILIDGIDIKDLKISSLRNKIGIVTQETILFNDSVKANIAYGNINLGIEAIERAARQAFAHDFIMNMPDKYETIIGDRGFKLSGGEKQRIAIARAILKNPPILLLDEATSQLDSHAEKIVQEAIDVLMRDRTVFVVAHRLSTVKNVSKIVVVSGGEIVESGRHEELLSRDGLYRKMYSLQNAQAE</sequence>
<dbReference type="CDD" id="cd18552">
    <property type="entry name" value="ABC_6TM_MsbA_like"/>
    <property type="match status" value="1"/>
</dbReference>
<keyword evidence="7 8" id="KW-0472">Membrane</keyword>
<dbReference type="Pfam" id="PF00005">
    <property type="entry name" value="ABC_tran"/>
    <property type="match status" value="1"/>
</dbReference>
<dbReference type="InterPro" id="IPR039421">
    <property type="entry name" value="Type_1_exporter"/>
</dbReference>
<protein>
    <recommendedName>
        <fullName evidence="13">ABC transporter ATP-binding protein</fullName>
    </recommendedName>
</protein>
<evidence type="ECO:0008006" key="13">
    <source>
        <dbReference type="Google" id="ProtNLM"/>
    </source>
</evidence>
<keyword evidence="2" id="KW-0813">Transport</keyword>
<dbReference type="GO" id="GO:0016887">
    <property type="term" value="F:ATP hydrolysis activity"/>
    <property type="evidence" value="ECO:0007669"/>
    <property type="project" value="InterPro"/>
</dbReference>
<evidence type="ECO:0000259" key="10">
    <source>
        <dbReference type="PROSITE" id="PS50929"/>
    </source>
</evidence>
<dbReference type="SUPFAM" id="SSF52540">
    <property type="entry name" value="P-loop containing nucleoside triphosphate hydrolases"/>
    <property type="match status" value="1"/>
</dbReference>
<organism evidence="11 12">
    <name type="scientific">Candidatus Ghiorseimicrobium undicola</name>
    <dbReference type="NCBI Taxonomy" id="1974746"/>
    <lineage>
        <taxon>Bacteria</taxon>
        <taxon>Pseudomonadati</taxon>
        <taxon>Candidatus Omnitrophota</taxon>
        <taxon>Candidatus Ghiorseimicrobium</taxon>
    </lineage>
</organism>
<dbReference type="GO" id="GO:0005886">
    <property type="term" value="C:plasma membrane"/>
    <property type="evidence" value="ECO:0007669"/>
    <property type="project" value="UniProtKB-SubCell"/>
</dbReference>
<dbReference type="Gene3D" id="3.40.50.300">
    <property type="entry name" value="P-loop containing nucleotide triphosphate hydrolases"/>
    <property type="match status" value="1"/>
</dbReference>
<evidence type="ECO:0000256" key="6">
    <source>
        <dbReference type="ARBA" id="ARBA00022989"/>
    </source>
</evidence>
<feature type="transmembrane region" description="Helical" evidence="8">
    <location>
        <begin position="12"/>
        <end position="33"/>
    </location>
</feature>
<dbReference type="PROSITE" id="PS00211">
    <property type="entry name" value="ABC_TRANSPORTER_1"/>
    <property type="match status" value="1"/>
</dbReference>
<dbReference type="Gene3D" id="1.20.1560.10">
    <property type="entry name" value="ABC transporter type 1, transmembrane domain"/>
    <property type="match status" value="1"/>
</dbReference>
<evidence type="ECO:0000256" key="5">
    <source>
        <dbReference type="ARBA" id="ARBA00022840"/>
    </source>
</evidence>
<dbReference type="GO" id="GO:0005524">
    <property type="term" value="F:ATP binding"/>
    <property type="evidence" value="ECO:0007669"/>
    <property type="project" value="UniProtKB-KW"/>
</dbReference>
<feature type="domain" description="ABC transmembrane type-1" evidence="10">
    <location>
        <begin position="22"/>
        <end position="326"/>
    </location>
</feature>
<evidence type="ECO:0000256" key="1">
    <source>
        <dbReference type="ARBA" id="ARBA00004651"/>
    </source>
</evidence>
<evidence type="ECO:0000259" key="9">
    <source>
        <dbReference type="PROSITE" id="PS50893"/>
    </source>
</evidence>
<keyword evidence="6 8" id="KW-1133">Transmembrane helix</keyword>
<evidence type="ECO:0000256" key="4">
    <source>
        <dbReference type="ARBA" id="ARBA00022741"/>
    </source>
</evidence>
<evidence type="ECO:0000256" key="7">
    <source>
        <dbReference type="ARBA" id="ARBA00023136"/>
    </source>
</evidence>
<evidence type="ECO:0000256" key="2">
    <source>
        <dbReference type="ARBA" id="ARBA00022448"/>
    </source>
</evidence>
<evidence type="ECO:0000313" key="12">
    <source>
        <dbReference type="Proteomes" id="UP000229641"/>
    </source>
</evidence>
<dbReference type="FunFam" id="3.40.50.300:FF:000287">
    <property type="entry name" value="Multidrug ABC transporter ATP-binding protein"/>
    <property type="match status" value="1"/>
</dbReference>
<feature type="domain" description="ABC transporter" evidence="9">
    <location>
        <begin position="360"/>
        <end position="593"/>
    </location>
</feature>
<evidence type="ECO:0000313" key="11">
    <source>
        <dbReference type="EMBL" id="PIQ88825.1"/>
    </source>
</evidence>
<comment type="caution">
    <text evidence="11">The sequence shown here is derived from an EMBL/GenBank/DDBJ whole genome shotgun (WGS) entry which is preliminary data.</text>
</comment>
<accession>A0A2H0LZB2</accession>
<dbReference type="PROSITE" id="PS50893">
    <property type="entry name" value="ABC_TRANSPORTER_2"/>
    <property type="match status" value="1"/>
</dbReference>
<dbReference type="EMBL" id="PCWA01000084">
    <property type="protein sequence ID" value="PIQ88825.1"/>
    <property type="molecule type" value="Genomic_DNA"/>
</dbReference>
<keyword evidence="4" id="KW-0547">Nucleotide-binding</keyword>
<feature type="transmembrane region" description="Helical" evidence="8">
    <location>
        <begin position="82"/>
        <end position="104"/>
    </location>
</feature>
<dbReference type="InterPro" id="IPR003439">
    <property type="entry name" value="ABC_transporter-like_ATP-bd"/>
</dbReference>
<feature type="transmembrane region" description="Helical" evidence="8">
    <location>
        <begin position="264"/>
        <end position="285"/>
    </location>
</feature>
<dbReference type="PANTHER" id="PTHR43394:SF1">
    <property type="entry name" value="ATP-BINDING CASSETTE SUB-FAMILY B MEMBER 10, MITOCHONDRIAL"/>
    <property type="match status" value="1"/>
</dbReference>
<keyword evidence="5" id="KW-0067">ATP-binding</keyword>
<dbReference type="InterPro" id="IPR011527">
    <property type="entry name" value="ABC1_TM_dom"/>
</dbReference>
<dbReference type="SUPFAM" id="SSF90123">
    <property type="entry name" value="ABC transporter transmembrane region"/>
    <property type="match status" value="1"/>
</dbReference>
<dbReference type="InterPro" id="IPR017871">
    <property type="entry name" value="ABC_transporter-like_CS"/>
</dbReference>
<dbReference type="SMART" id="SM00382">
    <property type="entry name" value="AAA"/>
    <property type="match status" value="1"/>
</dbReference>
<comment type="subcellular location">
    <subcellularLocation>
        <location evidence="1">Cell membrane</location>
        <topology evidence="1">Multi-pass membrane protein</topology>
    </subcellularLocation>
</comment>
<dbReference type="InterPro" id="IPR027417">
    <property type="entry name" value="P-loop_NTPase"/>
</dbReference>
<proteinExistence type="predicted"/>
<name>A0A2H0LZB2_9BACT</name>
<reference evidence="11 12" key="1">
    <citation type="submission" date="2017-09" db="EMBL/GenBank/DDBJ databases">
        <title>Depth-based differentiation of microbial function through sediment-hosted aquifers and enrichment of novel symbionts in the deep terrestrial subsurface.</title>
        <authorList>
            <person name="Probst A.J."/>
            <person name="Ladd B."/>
            <person name="Jarett J.K."/>
            <person name="Geller-Mcgrath D.E."/>
            <person name="Sieber C.M."/>
            <person name="Emerson J.B."/>
            <person name="Anantharaman K."/>
            <person name="Thomas B.C."/>
            <person name="Malmstrom R."/>
            <person name="Stieglmeier M."/>
            <person name="Klingl A."/>
            <person name="Woyke T."/>
            <person name="Ryan C.M."/>
            <person name="Banfield J.F."/>
        </authorList>
    </citation>
    <scope>NUCLEOTIDE SEQUENCE [LARGE SCALE GENOMIC DNA]</scope>
    <source>
        <strain evidence="11">CG11_big_fil_rev_8_21_14_0_20_42_13</strain>
    </source>
</reference>
<dbReference type="PROSITE" id="PS50929">
    <property type="entry name" value="ABC_TM1F"/>
    <property type="match status" value="1"/>
</dbReference>
<keyword evidence="3 8" id="KW-0812">Transmembrane</keyword>
<dbReference type="InterPro" id="IPR003593">
    <property type="entry name" value="AAA+_ATPase"/>
</dbReference>
<dbReference type="GO" id="GO:0015421">
    <property type="term" value="F:ABC-type oligopeptide transporter activity"/>
    <property type="evidence" value="ECO:0007669"/>
    <property type="project" value="TreeGrafter"/>
</dbReference>
<dbReference type="InterPro" id="IPR036640">
    <property type="entry name" value="ABC1_TM_sf"/>
</dbReference>